<sequence length="74" mass="8698">MEQQKLFYNVCNDLWSFAKTLNKSKNEMTDEDWTAAVELLEKTAQKYKTLGNNEYDLAYSSMMGILDYIEKGER</sequence>
<accession>E0RV77</accession>
<name>E0RV77_BUTPB</name>
<reference evidence="1 2" key="1">
    <citation type="journal article" date="2010" name="PLoS ONE">
        <title>The glycobiome of the rumen bacterium Butyrivibrio proteoclasticus B316(T) highlights adaptation to a polysaccharide-rich environment.</title>
        <authorList>
            <person name="Kelly W.J."/>
            <person name="Leahy S.C."/>
            <person name="Altermann E."/>
            <person name="Yeoman C.J."/>
            <person name="Dunne J.C."/>
            <person name="Kong Z."/>
            <person name="Pacheco D.M."/>
            <person name="Li D."/>
            <person name="Noel S.J."/>
            <person name="Moon C.D."/>
            <person name="Cookson A.L."/>
            <person name="Attwood G.T."/>
        </authorList>
    </citation>
    <scope>NUCLEOTIDE SEQUENCE [LARGE SCALE GENOMIC DNA]</scope>
    <source>
        <strain evidence="2">ATCC 51982 / DSM 14932 / B316</strain>
    </source>
</reference>
<dbReference type="HOGENOM" id="CLU_2714749_0_0_9"/>
<dbReference type="KEGG" id="bpb:bpr_I1760"/>
<organism evidence="1 2">
    <name type="scientific">Butyrivibrio proteoclasticus (strain ATCC 51982 / DSM 14932 / B316)</name>
    <name type="common">Clostridium proteoclasticum</name>
    <dbReference type="NCBI Taxonomy" id="515622"/>
    <lineage>
        <taxon>Bacteria</taxon>
        <taxon>Bacillati</taxon>
        <taxon>Bacillota</taxon>
        <taxon>Clostridia</taxon>
        <taxon>Lachnospirales</taxon>
        <taxon>Lachnospiraceae</taxon>
        <taxon>Butyrivibrio</taxon>
    </lineage>
</organism>
<dbReference type="eggNOG" id="ENOG50314JD">
    <property type="taxonomic scope" value="Bacteria"/>
</dbReference>
<evidence type="ECO:0000313" key="2">
    <source>
        <dbReference type="Proteomes" id="UP000001299"/>
    </source>
</evidence>
<dbReference type="AlphaFoldDB" id="E0RV77"/>
<proteinExistence type="predicted"/>
<dbReference type="EMBL" id="CP001810">
    <property type="protein sequence ID" value="ADL34496.1"/>
    <property type="molecule type" value="Genomic_DNA"/>
</dbReference>
<keyword evidence="2" id="KW-1185">Reference proteome</keyword>
<dbReference type="RefSeq" id="WP_013281150.1">
    <property type="nucleotide sequence ID" value="NC_014387.1"/>
</dbReference>
<evidence type="ECO:0000313" key="1">
    <source>
        <dbReference type="EMBL" id="ADL34496.1"/>
    </source>
</evidence>
<protein>
    <submittedName>
        <fullName evidence="1">Uncharacterized protein</fullName>
    </submittedName>
</protein>
<dbReference type="Proteomes" id="UP000001299">
    <property type="component" value="Chromosome 1"/>
</dbReference>
<gene>
    <name evidence="1" type="ordered locus">bpr_I1760</name>
</gene>